<dbReference type="SUPFAM" id="SSF47973">
    <property type="entry name" value="Ribosomal protein S7"/>
    <property type="match status" value="1"/>
</dbReference>
<dbReference type="EMBL" id="LBXN01000042">
    <property type="protein sequence ID" value="KKR32482.1"/>
    <property type="molecule type" value="Genomic_DNA"/>
</dbReference>
<name>A0A0G0T3R4_9BACT</name>
<reference evidence="8 9" key="1">
    <citation type="journal article" date="2015" name="Nature">
        <title>rRNA introns, odd ribosomes, and small enigmatic genomes across a large radiation of phyla.</title>
        <authorList>
            <person name="Brown C.T."/>
            <person name="Hug L.A."/>
            <person name="Thomas B.C."/>
            <person name="Sharon I."/>
            <person name="Castelle C.J."/>
            <person name="Singh A."/>
            <person name="Wilkins M.J."/>
            <person name="Williams K.H."/>
            <person name="Banfield J.F."/>
        </authorList>
    </citation>
    <scope>NUCLEOTIDE SEQUENCE [LARGE SCALE GENOMIC DNA]</scope>
</reference>
<comment type="function">
    <text evidence="6">One of the primary rRNA binding proteins, it binds directly to 16S rRNA where it nucleates assembly of the head domain of the 30S subunit. Is located at the subunit interface close to the decoding center, probably blocks exit of the E-site tRNA.</text>
</comment>
<dbReference type="GO" id="GO:0019843">
    <property type="term" value="F:rRNA binding"/>
    <property type="evidence" value="ECO:0007669"/>
    <property type="project" value="UniProtKB-UniRule"/>
</dbReference>
<dbReference type="GO" id="GO:0015935">
    <property type="term" value="C:small ribosomal subunit"/>
    <property type="evidence" value="ECO:0007669"/>
    <property type="project" value="InterPro"/>
</dbReference>
<dbReference type="Gene3D" id="1.10.455.10">
    <property type="entry name" value="Ribosomal protein S7 domain"/>
    <property type="match status" value="1"/>
</dbReference>
<comment type="similarity">
    <text evidence="1 6">Belongs to the universal ribosomal protein uS7 family.</text>
</comment>
<evidence type="ECO:0000313" key="9">
    <source>
        <dbReference type="Proteomes" id="UP000034539"/>
    </source>
</evidence>
<dbReference type="PIRSF" id="PIRSF002122">
    <property type="entry name" value="RPS7p_RPS7a_RPS5e_RPS7o"/>
    <property type="match status" value="1"/>
</dbReference>
<comment type="subunit">
    <text evidence="6">Part of the 30S ribosomal subunit. Contacts proteins S9 and S11.</text>
</comment>
<evidence type="ECO:0000256" key="1">
    <source>
        <dbReference type="ARBA" id="ARBA00007151"/>
    </source>
</evidence>
<keyword evidence="2 6" id="KW-0699">rRNA-binding</keyword>
<dbReference type="Pfam" id="PF00177">
    <property type="entry name" value="Ribosomal_S7"/>
    <property type="match status" value="1"/>
</dbReference>
<evidence type="ECO:0000256" key="2">
    <source>
        <dbReference type="ARBA" id="ARBA00022730"/>
    </source>
</evidence>
<dbReference type="PATRIC" id="fig|1618450.3.peg.875"/>
<dbReference type="GO" id="GO:0003735">
    <property type="term" value="F:structural constituent of ribosome"/>
    <property type="evidence" value="ECO:0007669"/>
    <property type="project" value="InterPro"/>
</dbReference>
<dbReference type="InterPro" id="IPR005717">
    <property type="entry name" value="Ribosomal_uS7_bac/org-type"/>
</dbReference>
<evidence type="ECO:0000256" key="4">
    <source>
        <dbReference type="ARBA" id="ARBA00022980"/>
    </source>
</evidence>
<dbReference type="InterPro" id="IPR000235">
    <property type="entry name" value="Ribosomal_uS7"/>
</dbReference>
<dbReference type="AlphaFoldDB" id="A0A0G0T3R4"/>
<dbReference type="InterPro" id="IPR023798">
    <property type="entry name" value="Ribosomal_uS7_dom"/>
</dbReference>
<keyword evidence="5 6" id="KW-0687">Ribonucleoprotein</keyword>
<dbReference type="GO" id="GO:0006412">
    <property type="term" value="P:translation"/>
    <property type="evidence" value="ECO:0007669"/>
    <property type="project" value="UniProtKB-UniRule"/>
</dbReference>
<proteinExistence type="inferred from homology"/>
<dbReference type="PANTHER" id="PTHR11205">
    <property type="entry name" value="RIBOSOMAL PROTEIN S7"/>
    <property type="match status" value="1"/>
</dbReference>
<dbReference type="HAMAP" id="MF_00480_B">
    <property type="entry name" value="Ribosomal_uS7_B"/>
    <property type="match status" value="1"/>
</dbReference>
<keyword evidence="4 6" id="KW-0689">Ribosomal protein</keyword>
<organism evidence="8 9">
    <name type="scientific">Candidatus Gottesmanbacteria bacterium GW2011_GWC2_39_8</name>
    <dbReference type="NCBI Taxonomy" id="1618450"/>
    <lineage>
        <taxon>Bacteria</taxon>
        <taxon>Candidatus Gottesmaniibacteriota</taxon>
    </lineage>
</organism>
<feature type="domain" description="Small ribosomal subunit protein uS7" evidence="7">
    <location>
        <begin position="3"/>
        <end position="150"/>
    </location>
</feature>
<dbReference type="InterPro" id="IPR036823">
    <property type="entry name" value="Ribosomal_uS7_dom_sf"/>
</dbReference>
<dbReference type="Proteomes" id="UP000034539">
    <property type="component" value="Unassembled WGS sequence"/>
</dbReference>
<dbReference type="GO" id="GO:0000049">
    <property type="term" value="F:tRNA binding"/>
    <property type="evidence" value="ECO:0007669"/>
    <property type="project" value="UniProtKB-UniRule"/>
</dbReference>
<accession>A0A0G0T3R4</accession>
<evidence type="ECO:0000256" key="3">
    <source>
        <dbReference type="ARBA" id="ARBA00022884"/>
    </source>
</evidence>
<dbReference type="CDD" id="cd14869">
    <property type="entry name" value="uS7_Bacteria"/>
    <property type="match status" value="1"/>
</dbReference>
<sequence length="157" mass="17877">MPRHAYKKTKVKGDKIYGSLEVSKFINYVMVDGKKAVAEKLLYQVFEDLKKQGADPQKILHQAIENVAPLHEVKPRRLGGASYLVPIEVRRDRKIYLASNWIINAAKTRSNKEFHTFSAKLLAEILDASKNQGTAVTKKIQTEKLAETNKAFSHLKW</sequence>
<keyword evidence="3 6" id="KW-0694">RNA-binding</keyword>
<dbReference type="NCBIfam" id="TIGR01029">
    <property type="entry name" value="rpsG_bact"/>
    <property type="match status" value="1"/>
</dbReference>
<evidence type="ECO:0000313" key="8">
    <source>
        <dbReference type="EMBL" id="KKR32482.1"/>
    </source>
</evidence>
<comment type="caution">
    <text evidence="8">The sequence shown here is derived from an EMBL/GenBank/DDBJ whole genome shotgun (WGS) entry which is preliminary data.</text>
</comment>
<evidence type="ECO:0000259" key="7">
    <source>
        <dbReference type="Pfam" id="PF00177"/>
    </source>
</evidence>
<evidence type="ECO:0000256" key="6">
    <source>
        <dbReference type="HAMAP-Rule" id="MF_00480"/>
    </source>
</evidence>
<evidence type="ECO:0000256" key="5">
    <source>
        <dbReference type="ARBA" id="ARBA00023274"/>
    </source>
</evidence>
<gene>
    <name evidence="6" type="primary">rpsG</name>
    <name evidence="8" type="ORF">UT63_C0042G0004</name>
</gene>
<keyword evidence="6" id="KW-0820">tRNA-binding</keyword>
<protein>
    <recommendedName>
        <fullName evidence="6">Small ribosomal subunit protein uS7</fullName>
    </recommendedName>
</protein>